<reference evidence="2" key="1">
    <citation type="submission" date="2021-05" db="EMBL/GenBank/DDBJ databases">
        <authorList>
            <person name="Alioto T."/>
            <person name="Alioto T."/>
            <person name="Gomez Garrido J."/>
        </authorList>
    </citation>
    <scope>NUCLEOTIDE SEQUENCE</scope>
</reference>
<dbReference type="AlphaFoldDB" id="A0A8D8ZJH3"/>
<name>A0A8D8ZJH3_9HEMI</name>
<evidence type="ECO:0000313" key="2">
    <source>
        <dbReference type="EMBL" id="CAG6748928.1"/>
    </source>
</evidence>
<protein>
    <submittedName>
        <fullName evidence="2">Uncharacterized protein</fullName>
    </submittedName>
</protein>
<evidence type="ECO:0000256" key="1">
    <source>
        <dbReference type="SAM" id="MobiDB-lite"/>
    </source>
</evidence>
<proteinExistence type="predicted"/>
<organism evidence="2">
    <name type="scientific">Cacopsylla melanoneura</name>
    <dbReference type="NCBI Taxonomy" id="428564"/>
    <lineage>
        <taxon>Eukaryota</taxon>
        <taxon>Metazoa</taxon>
        <taxon>Ecdysozoa</taxon>
        <taxon>Arthropoda</taxon>
        <taxon>Hexapoda</taxon>
        <taxon>Insecta</taxon>
        <taxon>Pterygota</taxon>
        <taxon>Neoptera</taxon>
        <taxon>Paraneoptera</taxon>
        <taxon>Hemiptera</taxon>
        <taxon>Sternorrhyncha</taxon>
        <taxon>Psylloidea</taxon>
        <taxon>Psyllidae</taxon>
        <taxon>Psyllinae</taxon>
        <taxon>Cacopsylla</taxon>
    </lineage>
</organism>
<accession>A0A8D8ZJH3</accession>
<feature type="region of interest" description="Disordered" evidence="1">
    <location>
        <begin position="94"/>
        <end position="113"/>
    </location>
</feature>
<dbReference type="EMBL" id="HBUF01521150">
    <property type="protein sequence ID" value="CAG6748928.1"/>
    <property type="molecule type" value="Transcribed_RNA"/>
</dbReference>
<feature type="compositionally biased region" description="Acidic residues" evidence="1">
    <location>
        <begin position="103"/>
        <end position="113"/>
    </location>
</feature>
<sequence>MDSRPSKAEYIRENHFNFFTRFGSLKNVLKRTREFYIRSLCLVLQEKNLETASEILEHIFTVALFETEGNHLTDGSPMESELSKKYLQHKISTSLHPTTLGEPDAEGEETSEEDALKFDKRILEGSKSMLTASEERFKLI</sequence>